<name>A0ABT4GGD2_9BACL</name>
<dbReference type="Gene3D" id="3.30.420.40">
    <property type="match status" value="1"/>
</dbReference>
<dbReference type="PANTHER" id="PTHR43095">
    <property type="entry name" value="SUGAR KINASE"/>
    <property type="match status" value="1"/>
</dbReference>
<reference evidence="5 6" key="1">
    <citation type="submission" date="2022-05" db="EMBL/GenBank/DDBJ databases">
        <title>Genome Sequencing of Bee-Associated Microbes.</title>
        <authorList>
            <person name="Dunlap C."/>
        </authorList>
    </citation>
    <scope>NUCLEOTIDE SEQUENCE [LARGE SCALE GENOMIC DNA]</scope>
    <source>
        <strain evidence="5 6">NRRL B-14421</strain>
    </source>
</reference>
<evidence type="ECO:0000256" key="2">
    <source>
        <dbReference type="ARBA" id="ARBA00022679"/>
    </source>
</evidence>
<dbReference type="Pfam" id="PF02782">
    <property type="entry name" value="FGGY_C"/>
    <property type="match status" value="1"/>
</dbReference>
<dbReference type="PROSITE" id="PS00445">
    <property type="entry name" value="FGGY_KINASES_2"/>
    <property type="match status" value="1"/>
</dbReference>
<evidence type="ECO:0000259" key="4">
    <source>
        <dbReference type="Pfam" id="PF02782"/>
    </source>
</evidence>
<feature type="domain" description="Carbohydrate kinase FGGY C-terminal" evidence="4">
    <location>
        <begin position="6"/>
        <end position="102"/>
    </location>
</feature>
<organism evidence="5 6">
    <name type="scientific">Paenibacillus alginolyticus</name>
    <dbReference type="NCBI Taxonomy" id="59839"/>
    <lineage>
        <taxon>Bacteria</taxon>
        <taxon>Bacillati</taxon>
        <taxon>Bacillota</taxon>
        <taxon>Bacilli</taxon>
        <taxon>Bacillales</taxon>
        <taxon>Paenibacillaceae</taxon>
        <taxon>Paenibacillus</taxon>
    </lineage>
</organism>
<sequence length="157" mass="17260">MTSCGAPSPNAVAKAGWIGLTTCHSRGDMFKAILEGNAYQMEWLGQEAEKVGREPINKLIVVGGGAKNKHWLQIKADVSGFELQHPNLSEETLLGAALMAGVGSGVYASFEHALPPIEAQVYMPDPLRHAQYRSIFENGFARFRPLLLDYDMWLSQQ</sequence>
<evidence type="ECO:0000256" key="1">
    <source>
        <dbReference type="ARBA" id="ARBA00009156"/>
    </source>
</evidence>
<comment type="similarity">
    <text evidence="1">Belongs to the FGGY kinase family.</text>
</comment>
<dbReference type="SUPFAM" id="SSF53067">
    <property type="entry name" value="Actin-like ATPase domain"/>
    <property type="match status" value="1"/>
</dbReference>
<dbReference type="EMBL" id="JAMDMX010000067">
    <property type="protein sequence ID" value="MCY9695249.1"/>
    <property type="molecule type" value="Genomic_DNA"/>
</dbReference>
<protein>
    <submittedName>
        <fullName evidence="5">FGGY-family carbohydrate kinase</fullName>
    </submittedName>
</protein>
<keyword evidence="6" id="KW-1185">Reference proteome</keyword>
<dbReference type="InterPro" id="IPR018485">
    <property type="entry name" value="FGGY_C"/>
</dbReference>
<proteinExistence type="inferred from homology"/>
<dbReference type="Proteomes" id="UP001527099">
    <property type="component" value="Unassembled WGS sequence"/>
</dbReference>
<keyword evidence="2" id="KW-0808">Transferase</keyword>
<gene>
    <name evidence="5" type="ORF">M5X19_20430</name>
</gene>
<dbReference type="GO" id="GO:0016301">
    <property type="term" value="F:kinase activity"/>
    <property type="evidence" value="ECO:0007669"/>
    <property type="project" value="UniProtKB-KW"/>
</dbReference>
<dbReference type="PANTHER" id="PTHR43095:SF5">
    <property type="entry name" value="XYLULOSE KINASE"/>
    <property type="match status" value="1"/>
</dbReference>
<keyword evidence="3 5" id="KW-0418">Kinase</keyword>
<evidence type="ECO:0000313" key="6">
    <source>
        <dbReference type="Proteomes" id="UP001527099"/>
    </source>
</evidence>
<dbReference type="InterPro" id="IPR043129">
    <property type="entry name" value="ATPase_NBD"/>
</dbReference>
<dbReference type="InterPro" id="IPR050406">
    <property type="entry name" value="FGGY_Carb_Kinase"/>
</dbReference>
<dbReference type="InterPro" id="IPR018483">
    <property type="entry name" value="Carb_kinase_FGGY_CS"/>
</dbReference>
<evidence type="ECO:0000313" key="5">
    <source>
        <dbReference type="EMBL" id="MCY9695249.1"/>
    </source>
</evidence>
<evidence type="ECO:0000256" key="3">
    <source>
        <dbReference type="ARBA" id="ARBA00022777"/>
    </source>
</evidence>
<accession>A0ABT4GGD2</accession>
<comment type="caution">
    <text evidence="5">The sequence shown here is derived from an EMBL/GenBank/DDBJ whole genome shotgun (WGS) entry which is preliminary data.</text>
</comment>